<reference evidence="1 2" key="1">
    <citation type="journal article" date="2019" name="Int. J. Syst. Evol. Microbiol.">
        <title>The Global Catalogue of Microorganisms (GCM) 10K type strain sequencing project: providing services to taxonomists for standard genome sequencing and annotation.</title>
        <authorList>
            <consortium name="The Broad Institute Genomics Platform"/>
            <consortium name="The Broad Institute Genome Sequencing Center for Infectious Disease"/>
            <person name="Wu L."/>
            <person name="Ma J."/>
        </authorList>
    </citation>
    <scope>NUCLEOTIDE SEQUENCE [LARGE SCALE GENOMIC DNA]</scope>
    <source>
        <strain evidence="1 2">JCM 4565</strain>
    </source>
</reference>
<evidence type="ECO:0008006" key="3">
    <source>
        <dbReference type="Google" id="ProtNLM"/>
    </source>
</evidence>
<dbReference type="InterPro" id="IPR038765">
    <property type="entry name" value="Papain-like_cys_pep_sf"/>
</dbReference>
<sequence>MSVSTAVPDALLRALGRFTVVPRDIARYETDTVTAAQALRTDPDHVARLAAEGLPHVSDPDRGPLFDYDDLMNVGMFCGTGQTVPELGLRFLMRFAAAPRAGWYEPRAWAVGVRPFRRVGGEPEDTADERTTVLPEVTVRVPDLSAPGVQLLSEETFDDPLRADGYEAVIRLTGADRTVRDPRIHAVWNEVVEALTTRRVTYQTVPEALRTDHHRAWRLGVVDCVVASRLLTDRLRAAGFQATARRGYLLGLFGSDHAWCEVIEDGVHKSLDPVFAFVATVGDERGVAESPEFAAACFGSRFNRLLPCRTDSADPLVYFDGDAAPYWAMAGVGARPWRNS</sequence>
<dbReference type="EMBL" id="BAAABW010000026">
    <property type="protein sequence ID" value="GAA0368897.1"/>
    <property type="molecule type" value="Genomic_DNA"/>
</dbReference>
<protein>
    <recommendedName>
        <fullName evidence="3">Transglutaminase</fullName>
    </recommendedName>
</protein>
<accession>A0ABN0XNZ7</accession>
<gene>
    <name evidence="1" type="ORF">GCM10010319_53530</name>
</gene>
<dbReference type="SUPFAM" id="SSF54001">
    <property type="entry name" value="Cysteine proteinases"/>
    <property type="match status" value="1"/>
</dbReference>
<evidence type="ECO:0000313" key="1">
    <source>
        <dbReference type="EMBL" id="GAA0368897.1"/>
    </source>
</evidence>
<organism evidence="1 2">
    <name type="scientific">Streptomyces blastmyceticus</name>
    <dbReference type="NCBI Taxonomy" id="68180"/>
    <lineage>
        <taxon>Bacteria</taxon>
        <taxon>Bacillati</taxon>
        <taxon>Actinomycetota</taxon>
        <taxon>Actinomycetes</taxon>
        <taxon>Kitasatosporales</taxon>
        <taxon>Streptomycetaceae</taxon>
        <taxon>Streptomyces</taxon>
    </lineage>
</organism>
<dbReference type="Proteomes" id="UP001500063">
    <property type="component" value="Unassembled WGS sequence"/>
</dbReference>
<evidence type="ECO:0000313" key="2">
    <source>
        <dbReference type="Proteomes" id="UP001500063"/>
    </source>
</evidence>
<comment type="caution">
    <text evidence="1">The sequence shown here is derived from an EMBL/GenBank/DDBJ whole genome shotgun (WGS) entry which is preliminary data.</text>
</comment>
<name>A0ABN0XNZ7_9ACTN</name>
<proteinExistence type="predicted"/>
<dbReference type="RefSeq" id="WP_344121670.1">
    <property type="nucleotide sequence ID" value="NZ_BAAABW010000026.1"/>
</dbReference>
<keyword evidence="2" id="KW-1185">Reference proteome</keyword>